<evidence type="ECO:0000256" key="1">
    <source>
        <dbReference type="SAM" id="MobiDB-lite"/>
    </source>
</evidence>
<evidence type="ECO:0008006" key="4">
    <source>
        <dbReference type="Google" id="ProtNLM"/>
    </source>
</evidence>
<feature type="compositionally biased region" description="Acidic residues" evidence="1">
    <location>
        <begin position="189"/>
        <end position="207"/>
    </location>
</feature>
<gene>
    <name evidence="2" type="ORF">CONPUDRAFT_92305</name>
</gene>
<proteinExistence type="predicted"/>
<dbReference type="Proteomes" id="UP000053558">
    <property type="component" value="Unassembled WGS sequence"/>
</dbReference>
<dbReference type="EMBL" id="JH711583">
    <property type="protein sequence ID" value="EIW78062.1"/>
    <property type="molecule type" value="Genomic_DNA"/>
</dbReference>
<dbReference type="KEGG" id="cput:CONPUDRAFT_92305"/>
<accession>A0A5M3MFR8</accession>
<dbReference type="InterPro" id="IPR013083">
    <property type="entry name" value="Znf_RING/FYVE/PHD"/>
</dbReference>
<keyword evidence="3" id="KW-1185">Reference proteome</keyword>
<sequence>MIEHVGAHILCDDGLDHTAELCGFCMQPITKSGCVFYLRPTKGSGSSFQVDVTRSSCPNPVYFSYHSAASSSESAPCTNVPVACPICSPTNKLAVKNPAVWKYSMAAHLRIHHASSQLLPHLIAKYTTPQDEVNNVEKYIWQRRFHKSRKSRKIYQAPTLAVSDAHRTSRLAIESNEDESRSEALQELEAQEEESLPADDIDGDDGMFESRPSDAENGADNVLEESLDAPAFVENDVVTRAGRKSRKRDLNTMLRACDCDKVVTQKEIKDGVAIRCKYDRCETGWFHLTCMYLDHVEADWRCTSHVRPFKKAKRGGRR</sequence>
<organism evidence="2 3">
    <name type="scientific">Coniophora puteana (strain RWD-64-598)</name>
    <name type="common">Brown rot fungus</name>
    <dbReference type="NCBI Taxonomy" id="741705"/>
    <lineage>
        <taxon>Eukaryota</taxon>
        <taxon>Fungi</taxon>
        <taxon>Dikarya</taxon>
        <taxon>Basidiomycota</taxon>
        <taxon>Agaricomycotina</taxon>
        <taxon>Agaricomycetes</taxon>
        <taxon>Agaricomycetidae</taxon>
        <taxon>Boletales</taxon>
        <taxon>Coniophorineae</taxon>
        <taxon>Coniophoraceae</taxon>
        <taxon>Coniophora</taxon>
    </lineage>
</organism>
<feature type="region of interest" description="Disordered" evidence="1">
    <location>
        <begin position="173"/>
        <end position="218"/>
    </location>
</feature>
<evidence type="ECO:0000313" key="2">
    <source>
        <dbReference type="EMBL" id="EIW78062.1"/>
    </source>
</evidence>
<dbReference type="OrthoDB" id="2953545at2759"/>
<evidence type="ECO:0000313" key="3">
    <source>
        <dbReference type="Proteomes" id="UP000053558"/>
    </source>
</evidence>
<name>A0A5M3MFR8_CONPW</name>
<reference evidence="3" key="1">
    <citation type="journal article" date="2012" name="Science">
        <title>The Paleozoic origin of enzymatic lignin decomposition reconstructed from 31 fungal genomes.</title>
        <authorList>
            <person name="Floudas D."/>
            <person name="Binder M."/>
            <person name="Riley R."/>
            <person name="Barry K."/>
            <person name="Blanchette R.A."/>
            <person name="Henrissat B."/>
            <person name="Martinez A.T."/>
            <person name="Otillar R."/>
            <person name="Spatafora J.W."/>
            <person name="Yadav J.S."/>
            <person name="Aerts A."/>
            <person name="Benoit I."/>
            <person name="Boyd A."/>
            <person name="Carlson A."/>
            <person name="Copeland A."/>
            <person name="Coutinho P.M."/>
            <person name="de Vries R.P."/>
            <person name="Ferreira P."/>
            <person name="Findley K."/>
            <person name="Foster B."/>
            <person name="Gaskell J."/>
            <person name="Glotzer D."/>
            <person name="Gorecki P."/>
            <person name="Heitman J."/>
            <person name="Hesse C."/>
            <person name="Hori C."/>
            <person name="Igarashi K."/>
            <person name="Jurgens J.A."/>
            <person name="Kallen N."/>
            <person name="Kersten P."/>
            <person name="Kohler A."/>
            <person name="Kuees U."/>
            <person name="Kumar T.K.A."/>
            <person name="Kuo A."/>
            <person name="LaButti K."/>
            <person name="Larrondo L.F."/>
            <person name="Lindquist E."/>
            <person name="Ling A."/>
            <person name="Lombard V."/>
            <person name="Lucas S."/>
            <person name="Lundell T."/>
            <person name="Martin R."/>
            <person name="McLaughlin D.J."/>
            <person name="Morgenstern I."/>
            <person name="Morin E."/>
            <person name="Murat C."/>
            <person name="Nagy L.G."/>
            <person name="Nolan M."/>
            <person name="Ohm R.A."/>
            <person name="Patyshakuliyeva A."/>
            <person name="Rokas A."/>
            <person name="Ruiz-Duenas F.J."/>
            <person name="Sabat G."/>
            <person name="Salamov A."/>
            <person name="Samejima M."/>
            <person name="Schmutz J."/>
            <person name="Slot J.C."/>
            <person name="St John F."/>
            <person name="Stenlid J."/>
            <person name="Sun H."/>
            <person name="Sun S."/>
            <person name="Syed K."/>
            <person name="Tsang A."/>
            <person name="Wiebenga A."/>
            <person name="Young D."/>
            <person name="Pisabarro A."/>
            <person name="Eastwood D.C."/>
            <person name="Martin F."/>
            <person name="Cullen D."/>
            <person name="Grigoriev I.V."/>
            <person name="Hibbett D.S."/>
        </authorList>
    </citation>
    <scope>NUCLEOTIDE SEQUENCE [LARGE SCALE GENOMIC DNA]</scope>
    <source>
        <strain evidence="3">RWD-64-598 SS2</strain>
    </source>
</reference>
<dbReference type="Gene3D" id="3.30.40.10">
    <property type="entry name" value="Zinc/RING finger domain, C3HC4 (zinc finger)"/>
    <property type="match status" value="1"/>
</dbReference>
<dbReference type="GeneID" id="19211518"/>
<dbReference type="RefSeq" id="XP_007772320.1">
    <property type="nucleotide sequence ID" value="XM_007774130.1"/>
</dbReference>
<protein>
    <recommendedName>
        <fullName evidence="4">Zinc finger PHD-type domain-containing protein</fullName>
    </recommendedName>
</protein>
<comment type="caution">
    <text evidence="2">The sequence shown here is derived from an EMBL/GenBank/DDBJ whole genome shotgun (WGS) entry which is preliminary data.</text>
</comment>
<dbReference type="AlphaFoldDB" id="A0A5M3MFR8"/>
<dbReference type="SUPFAM" id="SSF57903">
    <property type="entry name" value="FYVE/PHD zinc finger"/>
    <property type="match status" value="1"/>
</dbReference>
<dbReference type="InterPro" id="IPR011011">
    <property type="entry name" value="Znf_FYVE_PHD"/>
</dbReference>